<feature type="region of interest" description="Disordered" evidence="1">
    <location>
        <begin position="39"/>
        <end position="74"/>
    </location>
</feature>
<accession>A0A5B7FHZ3</accession>
<evidence type="ECO:0000313" key="2">
    <source>
        <dbReference type="EMBL" id="MPC44753.1"/>
    </source>
</evidence>
<proteinExistence type="predicted"/>
<organism evidence="2 3">
    <name type="scientific">Portunus trituberculatus</name>
    <name type="common">Swimming crab</name>
    <name type="synonym">Neptunus trituberculatus</name>
    <dbReference type="NCBI Taxonomy" id="210409"/>
    <lineage>
        <taxon>Eukaryota</taxon>
        <taxon>Metazoa</taxon>
        <taxon>Ecdysozoa</taxon>
        <taxon>Arthropoda</taxon>
        <taxon>Crustacea</taxon>
        <taxon>Multicrustacea</taxon>
        <taxon>Malacostraca</taxon>
        <taxon>Eumalacostraca</taxon>
        <taxon>Eucarida</taxon>
        <taxon>Decapoda</taxon>
        <taxon>Pleocyemata</taxon>
        <taxon>Brachyura</taxon>
        <taxon>Eubrachyura</taxon>
        <taxon>Portunoidea</taxon>
        <taxon>Portunidae</taxon>
        <taxon>Portuninae</taxon>
        <taxon>Portunus</taxon>
    </lineage>
</organism>
<protein>
    <submittedName>
        <fullName evidence="2">Uncharacterized protein</fullName>
    </submittedName>
</protein>
<evidence type="ECO:0000313" key="3">
    <source>
        <dbReference type="Proteomes" id="UP000324222"/>
    </source>
</evidence>
<keyword evidence="3" id="KW-1185">Reference proteome</keyword>
<dbReference type="Proteomes" id="UP000324222">
    <property type="component" value="Unassembled WGS sequence"/>
</dbReference>
<name>A0A5B7FHZ3_PORTR</name>
<gene>
    <name evidence="2" type="ORF">E2C01_038432</name>
</gene>
<dbReference type="AlphaFoldDB" id="A0A5B7FHZ3"/>
<comment type="caution">
    <text evidence="2">The sequence shown here is derived from an EMBL/GenBank/DDBJ whole genome shotgun (WGS) entry which is preliminary data.</text>
</comment>
<evidence type="ECO:0000256" key="1">
    <source>
        <dbReference type="SAM" id="MobiDB-lite"/>
    </source>
</evidence>
<dbReference type="EMBL" id="VSRR010006422">
    <property type="protein sequence ID" value="MPC44753.1"/>
    <property type="molecule type" value="Genomic_DNA"/>
</dbReference>
<feature type="region of interest" description="Disordered" evidence="1">
    <location>
        <begin position="113"/>
        <end position="136"/>
    </location>
</feature>
<sequence>MVISGMIAVISDLIAKLDGNPAASVSVGSGADFSGFTAISSGDKESKIPEGAADPLEGLDLCDSPQPDQTKAGGDNAKFLHALEELSGYFHSKEENDEPLSVHLATILYSSLRSKPSSDGVKSACGKINSPPTYQT</sequence>
<reference evidence="2 3" key="1">
    <citation type="submission" date="2019-05" db="EMBL/GenBank/DDBJ databases">
        <title>Another draft genome of Portunus trituberculatus and its Hox gene families provides insights of decapod evolution.</title>
        <authorList>
            <person name="Jeong J.-H."/>
            <person name="Song I."/>
            <person name="Kim S."/>
            <person name="Choi T."/>
            <person name="Kim D."/>
            <person name="Ryu S."/>
            <person name="Kim W."/>
        </authorList>
    </citation>
    <scope>NUCLEOTIDE SEQUENCE [LARGE SCALE GENOMIC DNA]</scope>
    <source>
        <tissue evidence="2">Muscle</tissue>
    </source>
</reference>